<dbReference type="GO" id="GO:0005829">
    <property type="term" value="C:cytosol"/>
    <property type="evidence" value="ECO:0007669"/>
    <property type="project" value="TreeGrafter"/>
</dbReference>
<keyword evidence="1" id="KW-0547">Nucleotide-binding</keyword>
<dbReference type="SUPFAM" id="SSF52172">
    <property type="entry name" value="CheY-like"/>
    <property type="match status" value="1"/>
</dbReference>
<feature type="compositionally biased region" description="Low complexity" evidence="3">
    <location>
        <begin position="479"/>
        <end position="496"/>
    </location>
</feature>
<keyword evidence="2" id="KW-0067">ATP-binding</keyword>
<evidence type="ECO:0000313" key="4">
    <source>
        <dbReference type="EMBL" id="SJM62415.1"/>
    </source>
</evidence>
<dbReference type="InterPro" id="IPR050625">
    <property type="entry name" value="ParA/MinD_ATPase"/>
</dbReference>
<dbReference type="Gene3D" id="3.40.50.2300">
    <property type="match status" value="1"/>
</dbReference>
<sequence length="511" mass="53536">MTTAPKPFPSQDFDALDGFDLDDEFMDLHPTGAGTPAPGSMAQASDPFDPVGRMRSETETAMNALAPSPAAVSPVAAAMPAVETSTALTMGGPASVEVSIPRIGVHIFAERQDTAAAAERAGQDRRMARATTQIRLGGVQAAIEAYQAEPTPPLIIVESLKAPQDLLAEIDQLAQVCDAGTKVVIIGATNDILLFRELMRRGVSEYLVAPVQPLQLIAAIGGLFADPAQPFVGRTIAFVGARGGAGASAVAHNTAYAMSERIGVNTVIVDYDLPFGTAGLDFNQDPLNGVADALNQPDRLDATLLDRMMVRCTDKLSLFAAPATLETDWDIGAEAFEEVTTRIRATAPFVVLDLPHLWSGWMRRALIAADEVVVVATPDLASLRNAKNMIDLIKQGRPNDAPPRLVLNQVGIPGRPEIPAKDFGAALGIHPSLSIPFDAKVFGSAANNGQMIVDAAAKTKAAEAFETLAQIVSRRELPAASARAAGRAKPAAAAKSAGGGSLLGSLFSKKR</sequence>
<dbReference type="InterPro" id="IPR027417">
    <property type="entry name" value="P-loop_NTPase"/>
</dbReference>
<dbReference type="InterPro" id="IPR017746">
    <property type="entry name" value="Cellulose_synthase_operon_BcsQ"/>
</dbReference>
<protein>
    <submittedName>
        <fullName evidence="4">Type II/IV secretion system ATPase TadZ/CpaE, associated with Flp pilus assembly</fullName>
    </submittedName>
</protein>
<dbReference type="Gene3D" id="3.40.50.300">
    <property type="entry name" value="P-loop containing nucleotide triphosphate hydrolases"/>
    <property type="match status" value="1"/>
</dbReference>
<dbReference type="Proteomes" id="UP000195766">
    <property type="component" value="Unassembled WGS sequence"/>
</dbReference>
<evidence type="ECO:0000313" key="5">
    <source>
        <dbReference type="Proteomes" id="UP000195766"/>
    </source>
</evidence>
<evidence type="ECO:0000256" key="3">
    <source>
        <dbReference type="SAM" id="MobiDB-lite"/>
    </source>
</evidence>
<evidence type="ECO:0000256" key="1">
    <source>
        <dbReference type="ARBA" id="ARBA00022741"/>
    </source>
</evidence>
<dbReference type="AlphaFoldDB" id="A0A1R4G2T4"/>
<dbReference type="PANTHER" id="PTHR43384:SF6">
    <property type="entry name" value="SEPTUM SITE-DETERMINING PROTEIN MIND HOMOLOG, CHLOROPLASTIC"/>
    <property type="match status" value="1"/>
</dbReference>
<dbReference type="SUPFAM" id="SSF52540">
    <property type="entry name" value="P-loop containing nucleoside triphosphate hydrolases"/>
    <property type="match status" value="1"/>
</dbReference>
<dbReference type="GO" id="GO:0005524">
    <property type="term" value="F:ATP binding"/>
    <property type="evidence" value="ECO:0007669"/>
    <property type="project" value="UniProtKB-KW"/>
</dbReference>
<feature type="region of interest" description="Disordered" evidence="3">
    <location>
        <begin position="479"/>
        <end position="511"/>
    </location>
</feature>
<dbReference type="Pfam" id="PF06564">
    <property type="entry name" value="CBP_BcsQ"/>
    <property type="match status" value="1"/>
</dbReference>
<dbReference type="OrthoDB" id="9783172at2"/>
<dbReference type="RefSeq" id="WP_087140630.1">
    <property type="nucleotide sequence ID" value="NZ_FUIE01000046.1"/>
</dbReference>
<proteinExistence type="predicted"/>
<name>A0A1R4G2T4_BREDI</name>
<dbReference type="EMBL" id="FUIE01000046">
    <property type="protein sequence ID" value="SJM62415.1"/>
    <property type="molecule type" value="Genomic_DNA"/>
</dbReference>
<dbReference type="GO" id="GO:0009898">
    <property type="term" value="C:cytoplasmic side of plasma membrane"/>
    <property type="evidence" value="ECO:0007669"/>
    <property type="project" value="TreeGrafter"/>
</dbReference>
<dbReference type="InterPro" id="IPR011006">
    <property type="entry name" value="CheY-like_superfamily"/>
</dbReference>
<dbReference type="GO" id="GO:0016887">
    <property type="term" value="F:ATP hydrolysis activity"/>
    <property type="evidence" value="ECO:0007669"/>
    <property type="project" value="TreeGrafter"/>
</dbReference>
<evidence type="ECO:0000256" key="2">
    <source>
        <dbReference type="ARBA" id="ARBA00022840"/>
    </source>
</evidence>
<gene>
    <name evidence="4" type="ORF">FM111_08910</name>
</gene>
<accession>A0A1R4G2T4</accession>
<organism evidence="4 5">
    <name type="scientific">Brevundimonas diminuta 3F5N</name>
    <dbReference type="NCBI Taxonomy" id="1255603"/>
    <lineage>
        <taxon>Bacteria</taxon>
        <taxon>Pseudomonadati</taxon>
        <taxon>Pseudomonadota</taxon>
        <taxon>Alphaproteobacteria</taxon>
        <taxon>Caulobacterales</taxon>
        <taxon>Caulobacteraceae</taxon>
        <taxon>Brevundimonas</taxon>
    </lineage>
</organism>
<reference evidence="4 5" key="1">
    <citation type="submission" date="2017-02" db="EMBL/GenBank/DDBJ databases">
        <authorList>
            <person name="Peterson S.W."/>
        </authorList>
    </citation>
    <scope>NUCLEOTIDE SEQUENCE [LARGE SCALE GENOMIC DNA]</scope>
    <source>
        <strain evidence="4 5">3F5N</strain>
    </source>
</reference>
<dbReference type="PANTHER" id="PTHR43384">
    <property type="entry name" value="SEPTUM SITE-DETERMINING PROTEIN MIND HOMOLOG, CHLOROPLASTIC-RELATED"/>
    <property type="match status" value="1"/>
</dbReference>
<feature type="region of interest" description="Disordered" evidence="3">
    <location>
        <begin position="22"/>
        <end position="53"/>
    </location>
</feature>
<dbReference type="GO" id="GO:0051782">
    <property type="term" value="P:negative regulation of cell division"/>
    <property type="evidence" value="ECO:0007669"/>
    <property type="project" value="TreeGrafter"/>
</dbReference>